<dbReference type="AlphaFoldDB" id="A0A068UYK1"/>
<dbReference type="PANTHER" id="PTHR45978">
    <property type="entry name" value="SPX DOMAIN-CONTAINING PROTEIN 3"/>
    <property type="match status" value="1"/>
</dbReference>
<feature type="domain" description="SPX" evidence="1">
    <location>
        <begin position="1"/>
        <end position="176"/>
    </location>
</feature>
<reference evidence="3" key="1">
    <citation type="journal article" date="2014" name="Science">
        <title>The coffee genome provides insight into the convergent evolution of caffeine biosynthesis.</title>
        <authorList>
            <person name="Denoeud F."/>
            <person name="Carretero-Paulet L."/>
            <person name="Dereeper A."/>
            <person name="Droc G."/>
            <person name="Guyot R."/>
            <person name="Pietrella M."/>
            <person name="Zheng C."/>
            <person name="Alberti A."/>
            <person name="Anthony F."/>
            <person name="Aprea G."/>
            <person name="Aury J.M."/>
            <person name="Bento P."/>
            <person name="Bernard M."/>
            <person name="Bocs S."/>
            <person name="Campa C."/>
            <person name="Cenci A."/>
            <person name="Combes M.C."/>
            <person name="Crouzillat D."/>
            <person name="Da Silva C."/>
            <person name="Daddiego L."/>
            <person name="De Bellis F."/>
            <person name="Dussert S."/>
            <person name="Garsmeur O."/>
            <person name="Gayraud T."/>
            <person name="Guignon V."/>
            <person name="Jahn K."/>
            <person name="Jamilloux V."/>
            <person name="Joet T."/>
            <person name="Labadie K."/>
            <person name="Lan T."/>
            <person name="Leclercq J."/>
            <person name="Lepelley M."/>
            <person name="Leroy T."/>
            <person name="Li L.T."/>
            <person name="Librado P."/>
            <person name="Lopez L."/>
            <person name="Munoz A."/>
            <person name="Noel B."/>
            <person name="Pallavicini A."/>
            <person name="Perrotta G."/>
            <person name="Poncet V."/>
            <person name="Pot D."/>
            <person name="Priyono X."/>
            <person name="Rigoreau M."/>
            <person name="Rouard M."/>
            <person name="Rozas J."/>
            <person name="Tranchant-Dubreuil C."/>
            <person name="VanBuren R."/>
            <person name="Zhang Q."/>
            <person name="Andrade A.C."/>
            <person name="Argout X."/>
            <person name="Bertrand B."/>
            <person name="de Kochko A."/>
            <person name="Graziosi G."/>
            <person name="Henry R.J."/>
            <person name="Jayarama X."/>
            <person name="Ming R."/>
            <person name="Nagai C."/>
            <person name="Rounsley S."/>
            <person name="Sankoff D."/>
            <person name="Giuliano G."/>
            <person name="Albert V.A."/>
            <person name="Wincker P."/>
            <person name="Lashermes P."/>
        </authorList>
    </citation>
    <scope>NUCLEOTIDE SEQUENCE [LARGE SCALE GENOMIC DNA]</scope>
    <source>
        <strain evidence="3">cv. DH200-94</strain>
    </source>
</reference>
<dbReference type="OrthoDB" id="6493944at2759"/>
<sequence length="277" mass="32132">MKFWKILSSLIEETLPDWQDKFLSYKALKKQLKLIYPKQELIHDDHNTYSSNNDDCVRPSKRLRLEVYDDKGGDYEVSKEVTDFVKLLEEEIDKFNAFFVDKEEEYIIRLKVLQDRLEEADGSNGDLMNVGRQIVDFHGEMVLLENYSALNYTGLVKILKKYDKLSGALICLPFIQKVLGQPFFRIDVLNQLVKQCERMLDYVFSLSEISSQSEAIESCETNTATETEERSLKVPQELAEIEYMENMYMKLASSALRVLKEIRSGSSTVNMFSLPPL</sequence>
<organism evidence="2 3">
    <name type="scientific">Coffea canephora</name>
    <name type="common">Robusta coffee</name>
    <dbReference type="NCBI Taxonomy" id="49390"/>
    <lineage>
        <taxon>Eukaryota</taxon>
        <taxon>Viridiplantae</taxon>
        <taxon>Streptophyta</taxon>
        <taxon>Embryophyta</taxon>
        <taxon>Tracheophyta</taxon>
        <taxon>Spermatophyta</taxon>
        <taxon>Magnoliopsida</taxon>
        <taxon>eudicotyledons</taxon>
        <taxon>Gunneridae</taxon>
        <taxon>Pentapetalae</taxon>
        <taxon>asterids</taxon>
        <taxon>lamiids</taxon>
        <taxon>Gentianales</taxon>
        <taxon>Rubiaceae</taxon>
        <taxon>Ixoroideae</taxon>
        <taxon>Gardenieae complex</taxon>
        <taxon>Bertiereae - Coffeeae clade</taxon>
        <taxon>Coffeeae</taxon>
        <taxon>Coffea</taxon>
    </lineage>
</organism>
<evidence type="ECO:0000313" key="2">
    <source>
        <dbReference type="EMBL" id="CDP13506.1"/>
    </source>
</evidence>
<dbReference type="PhylomeDB" id="A0A068UYK1"/>
<dbReference type="Proteomes" id="UP000295252">
    <property type="component" value="Chromosome X"/>
</dbReference>
<accession>A0A068UYK1</accession>
<dbReference type="GO" id="GO:0016036">
    <property type="term" value="P:cellular response to phosphate starvation"/>
    <property type="evidence" value="ECO:0007669"/>
    <property type="project" value="InterPro"/>
</dbReference>
<name>A0A068UYK1_COFCA</name>
<evidence type="ECO:0000259" key="1">
    <source>
        <dbReference type="PROSITE" id="PS51382"/>
    </source>
</evidence>
<dbReference type="CDD" id="cd14481">
    <property type="entry name" value="SPX_AtSPX1_like"/>
    <property type="match status" value="1"/>
</dbReference>
<dbReference type="InParanoid" id="A0A068UYK1"/>
<gene>
    <name evidence="2" type="ORF">GSCOC_T00038466001</name>
</gene>
<keyword evidence="3" id="KW-1185">Reference proteome</keyword>
<proteinExistence type="predicted"/>
<protein>
    <recommendedName>
        <fullName evidence="1">SPX domain-containing protein</fullName>
    </recommendedName>
</protein>
<dbReference type="Gramene" id="CDP13506">
    <property type="protein sequence ID" value="CDP13506"/>
    <property type="gene ID" value="GSCOC_T00038466001"/>
</dbReference>
<dbReference type="OMA" id="MQQPFFT"/>
<dbReference type="Pfam" id="PF03105">
    <property type="entry name" value="SPX"/>
    <property type="match status" value="1"/>
</dbReference>
<dbReference type="STRING" id="49390.A0A068UYK1"/>
<dbReference type="EMBL" id="HG739159">
    <property type="protein sequence ID" value="CDP13506.1"/>
    <property type="molecule type" value="Genomic_DNA"/>
</dbReference>
<dbReference type="InterPro" id="IPR004331">
    <property type="entry name" value="SPX_dom"/>
</dbReference>
<dbReference type="PANTHER" id="PTHR45978:SF3">
    <property type="entry name" value="SPX DOMAIN-CONTAINING PROTEIN 1-LIKE"/>
    <property type="match status" value="1"/>
</dbReference>
<dbReference type="PROSITE" id="PS51382">
    <property type="entry name" value="SPX"/>
    <property type="match status" value="1"/>
</dbReference>
<evidence type="ECO:0000313" key="3">
    <source>
        <dbReference type="Proteomes" id="UP000295252"/>
    </source>
</evidence>
<dbReference type="InterPro" id="IPR031142">
    <property type="entry name" value="SPX_prot"/>
</dbReference>